<evidence type="ECO:0000256" key="2">
    <source>
        <dbReference type="ARBA" id="ARBA00022722"/>
    </source>
</evidence>
<evidence type="ECO:0000256" key="1">
    <source>
        <dbReference type="ARBA" id="ARBA00004123"/>
    </source>
</evidence>
<evidence type="ECO:0000256" key="4">
    <source>
        <dbReference type="ARBA" id="ARBA00022801"/>
    </source>
</evidence>
<keyword evidence="7" id="KW-0539">Nucleus</keyword>
<comment type="caution">
    <text evidence="13">The sequence shown here is derived from an EMBL/GenBank/DDBJ whole genome shotgun (WGS) entry which is preliminary data.</text>
</comment>
<dbReference type="EMBL" id="JACMRX010000003">
    <property type="protein sequence ID" value="KAF7993174.1"/>
    <property type="molecule type" value="Genomic_DNA"/>
</dbReference>
<dbReference type="GO" id="GO:0046872">
    <property type="term" value="F:metal ion binding"/>
    <property type="evidence" value="ECO:0007669"/>
    <property type="project" value="UniProtKB-KW"/>
</dbReference>
<dbReference type="InterPro" id="IPR002562">
    <property type="entry name" value="3'-5'_exonuclease_dom"/>
</dbReference>
<dbReference type="Gene3D" id="3.30.420.10">
    <property type="entry name" value="Ribonuclease H-like superfamily/Ribonuclease H"/>
    <property type="match status" value="1"/>
</dbReference>
<dbReference type="PANTHER" id="PTHR13620:SF109">
    <property type="entry name" value="3'-5' EXONUCLEASE"/>
    <property type="match status" value="1"/>
</dbReference>
<dbReference type="OrthoDB" id="10261556at2759"/>
<keyword evidence="14" id="KW-1185">Reference proteome</keyword>
<dbReference type="GO" id="GO:0006139">
    <property type="term" value="P:nucleobase-containing compound metabolic process"/>
    <property type="evidence" value="ECO:0007669"/>
    <property type="project" value="InterPro"/>
</dbReference>
<dbReference type="GO" id="GO:0003676">
    <property type="term" value="F:nucleic acid binding"/>
    <property type="evidence" value="ECO:0007669"/>
    <property type="project" value="InterPro"/>
</dbReference>
<evidence type="ECO:0000256" key="3">
    <source>
        <dbReference type="ARBA" id="ARBA00022723"/>
    </source>
</evidence>
<evidence type="ECO:0000256" key="11">
    <source>
        <dbReference type="ARBA" id="ARBA00045901"/>
    </source>
</evidence>
<comment type="similarity">
    <text evidence="8">Belongs to the WRNexo family.</text>
</comment>
<dbReference type="Proteomes" id="UP000639338">
    <property type="component" value="Unassembled WGS sequence"/>
</dbReference>
<keyword evidence="4" id="KW-0378">Hydrolase</keyword>
<evidence type="ECO:0000313" key="14">
    <source>
        <dbReference type="Proteomes" id="UP000639338"/>
    </source>
</evidence>
<proteinExistence type="inferred from homology"/>
<keyword evidence="5" id="KW-0269">Exonuclease</keyword>
<dbReference type="CDD" id="cd06141">
    <property type="entry name" value="WRN_exo"/>
    <property type="match status" value="1"/>
</dbReference>
<keyword evidence="3" id="KW-0479">Metal-binding</keyword>
<evidence type="ECO:0000313" key="13">
    <source>
        <dbReference type="EMBL" id="KAF7993174.1"/>
    </source>
</evidence>
<evidence type="ECO:0000256" key="7">
    <source>
        <dbReference type="ARBA" id="ARBA00023242"/>
    </source>
</evidence>
<evidence type="ECO:0000256" key="5">
    <source>
        <dbReference type="ARBA" id="ARBA00022839"/>
    </source>
</evidence>
<dbReference type="SUPFAM" id="SSF53098">
    <property type="entry name" value="Ribonuclease H-like"/>
    <property type="match status" value="1"/>
</dbReference>
<evidence type="ECO:0000256" key="8">
    <source>
        <dbReference type="ARBA" id="ARBA00037949"/>
    </source>
</evidence>
<dbReference type="InterPro" id="IPR036397">
    <property type="entry name" value="RNaseH_sf"/>
</dbReference>
<feature type="domain" description="3'-5' exonuclease" evidence="12">
    <location>
        <begin position="64"/>
        <end position="252"/>
    </location>
</feature>
<evidence type="ECO:0000256" key="10">
    <source>
        <dbReference type="ARBA" id="ARBA00042761"/>
    </source>
</evidence>
<accession>A0A834XXX9</accession>
<evidence type="ECO:0000259" key="12">
    <source>
        <dbReference type="SMART" id="SM00474"/>
    </source>
</evidence>
<dbReference type="SMART" id="SM00474">
    <property type="entry name" value="35EXOc"/>
    <property type="match status" value="1"/>
</dbReference>
<organism evidence="13 14">
    <name type="scientific">Aphidius gifuensis</name>
    <name type="common">Parasitoid wasp</name>
    <dbReference type="NCBI Taxonomy" id="684658"/>
    <lineage>
        <taxon>Eukaryota</taxon>
        <taxon>Metazoa</taxon>
        <taxon>Ecdysozoa</taxon>
        <taxon>Arthropoda</taxon>
        <taxon>Hexapoda</taxon>
        <taxon>Insecta</taxon>
        <taxon>Pterygota</taxon>
        <taxon>Neoptera</taxon>
        <taxon>Endopterygota</taxon>
        <taxon>Hymenoptera</taxon>
        <taxon>Apocrita</taxon>
        <taxon>Ichneumonoidea</taxon>
        <taxon>Braconidae</taxon>
        <taxon>Aphidiinae</taxon>
        <taxon>Aphidius</taxon>
    </lineage>
</organism>
<name>A0A834XXX9_APHGI</name>
<keyword evidence="6" id="KW-0460">Magnesium</keyword>
<protein>
    <recommendedName>
        <fullName evidence="9">3'-5' exonuclease</fullName>
    </recommendedName>
    <alternativeName>
        <fullName evidence="10">Werner Syndrome-like exonuclease</fullName>
    </alternativeName>
</protein>
<dbReference type="InterPro" id="IPR012337">
    <property type="entry name" value="RNaseH-like_sf"/>
</dbReference>
<comment type="function">
    <text evidence="11">Has exonuclease activity on both single-stranded and duplex templates bearing overhangs, but not blunt ended duplex DNA, and cleaves in a 3'-5' direction. Essential for the formation of DNA replication focal centers. Has an important role in maintaining genome stability.</text>
</comment>
<comment type="subcellular location">
    <subcellularLocation>
        <location evidence="1">Nucleus</location>
    </subcellularLocation>
</comment>
<dbReference type="GO" id="GO:0005634">
    <property type="term" value="C:nucleus"/>
    <property type="evidence" value="ECO:0007669"/>
    <property type="project" value="UniProtKB-SubCell"/>
</dbReference>
<sequence>MSPPVSFKVPQLKDEIKIDSKSEVIRRSSRLLPDHLKEKLKEEKIIEKDPDISQLNEIIFDGKIYYTTDFEGCASLCDQIISRINKHPDSIVPIGFDLEWPFSFQTGSGKTALAQVCVSKNTCHLFHIYKFEKLPLAFILLLSHPKVKLVGINIKNDVWKLSRDFKEFPGQKVVDNNCIDCGPFANQVYKRSCRWSLANLTAYILKKRISKDDKVRKSKWHILPLSEEQKTYAATDAYVSLILYLTIQQKQKEIEEKDKQEDN</sequence>
<dbReference type="AlphaFoldDB" id="A0A834XXX9"/>
<dbReference type="Pfam" id="PF01612">
    <property type="entry name" value="DNA_pol_A_exo1"/>
    <property type="match status" value="1"/>
</dbReference>
<reference evidence="13 14" key="1">
    <citation type="submission" date="2020-08" db="EMBL/GenBank/DDBJ databases">
        <title>Aphidius gifuensis genome sequencing and assembly.</title>
        <authorList>
            <person name="Du Z."/>
        </authorList>
    </citation>
    <scope>NUCLEOTIDE SEQUENCE [LARGE SCALE GENOMIC DNA]</scope>
    <source>
        <strain evidence="13">YNYX2018</strain>
        <tissue evidence="13">Adults</tissue>
    </source>
</reference>
<dbReference type="GO" id="GO:0008408">
    <property type="term" value="F:3'-5' exonuclease activity"/>
    <property type="evidence" value="ECO:0007669"/>
    <property type="project" value="InterPro"/>
</dbReference>
<evidence type="ECO:0000256" key="6">
    <source>
        <dbReference type="ARBA" id="ARBA00022842"/>
    </source>
</evidence>
<evidence type="ECO:0000256" key="9">
    <source>
        <dbReference type="ARBA" id="ARBA00040531"/>
    </source>
</evidence>
<gene>
    <name evidence="13" type="ORF">HCN44_006234</name>
</gene>
<dbReference type="PANTHER" id="PTHR13620">
    <property type="entry name" value="3-5 EXONUCLEASE"/>
    <property type="match status" value="1"/>
</dbReference>
<dbReference type="InterPro" id="IPR051132">
    <property type="entry name" value="3-5_Exonuclease_domain"/>
</dbReference>
<keyword evidence="2" id="KW-0540">Nuclease</keyword>